<dbReference type="RefSeq" id="WP_027825254.1">
    <property type="nucleotide sequence ID" value="NZ_AUEI01000013.1"/>
</dbReference>
<evidence type="ECO:0000313" key="2">
    <source>
        <dbReference type="EMBL" id="KRL62021.1"/>
    </source>
</evidence>
<sequence>MDYFDEYYPLIDKIADDLFTHPELGYKEFHTSQTVENEIKRICPKANIKHFSGTGLRVDFNNGSSKTIAIIAELDSLYQPSHFAANSETGAAQACGHFTQVTAALSIINNLVKTDAISNFGTNLAFIFTPAEEYVDLSFRKKAKAAGKISYFGGKQEAIKLGIFDDIDYCISTHAIGEDFAKRTIEVDCNLAGFNFEYFTFKGKASHAGFAPEAGINAENMASLFTTALAYLRQSVKNPNQIRYNPVMTSQNEMSINVIPDHLQMGTDLRYFDSNYAIELQNKFINAATGCAQALGGQVKIEQQVGYLPLIQSKSMNQRVKEVFKRTPEIEDIIDNRGYVMAAGDIGDISFLMPTIQIGYGGFNGTIHGKDFKLVDKDFVLRIFPRFVYNSILDISTHLDEIKTYRKTRDQYLTTLSKMEN</sequence>
<comment type="caution">
    <text evidence="2">The sequence shown here is derived from an EMBL/GenBank/DDBJ whole genome shotgun (WGS) entry which is preliminary data.</text>
</comment>
<dbReference type="Gene3D" id="3.30.70.360">
    <property type="match status" value="1"/>
</dbReference>
<proteinExistence type="predicted"/>
<dbReference type="GO" id="GO:0005737">
    <property type="term" value="C:cytoplasm"/>
    <property type="evidence" value="ECO:0007669"/>
    <property type="project" value="TreeGrafter"/>
</dbReference>
<dbReference type="GO" id="GO:0046657">
    <property type="term" value="P:folic acid catabolic process"/>
    <property type="evidence" value="ECO:0007669"/>
    <property type="project" value="TreeGrafter"/>
</dbReference>
<dbReference type="Gene3D" id="3.40.630.10">
    <property type="entry name" value="Zn peptidases"/>
    <property type="match status" value="1"/>
</dbReference>
<dbReference type="OrthoDB" id="9781032at2"/>
<dbReference type="PANTHER" id="PTHR30575">
    <property type="entry name" value="PEPTIDASE M20"/>
    <property type="match status" value="1"/>
</dbReference>
<dbReference type="SUPFAM" id="SSF53187">
    <property type="entry name" value="Zn-dependent exopeptidases"/>
    <property type="match status" value="1"/>
</dbReference>
<dbReference type="GO" id="GO:0016805">
    <property type="term" value="F:dipeptidase activity"/>
    <property type="evidence" value="ECO:0007669"/>
    <property type="project" value="TreeGrafter"/>
</dbReference>
<organism evidence="2 3">
    <name type="scientific">Lactobacillus psittaci DSM 15354</name>
    <dbReference type="NCBI Taxonomy" id="1122152"/>
    <lineage>
        <taxon>Bacteria</taxon>
        <taxon>Bacillati</taxon>
        <taxon>Bacillota</taxon>
        <taxon>Bacilli</taxon>
        <taxon>Lactobacillales</taxon>
        <taxon>Lactobacillaceae</taxon>
        <taxon>Lactobacillus</taxon>
    </lineage>
</organism>
<dbReference type="PATRIC" id="fig|1122152.4.peg.403"/>
<dbReference type="SUPFAM" id="SSF55031">
    <property type="entry name" value="Bacterial exopeptidase dimerisation domain"/>
    <property type="match status" value="1"/>
</dbReference>
<dbReference type="eggNOG" id="COG1473">
    <property type="taxonomic scope" value="Bacteria"/>
</dbReference>
<dbReference type="GO" id="GO:0071713">
    <property type="term" value="F:para-aminobenzoyl-glutamate hydrolase activity"/>
    <property type="evidence" value="ECO:0007669"/>
    <property type="project" value="TreeGrafter"/>
</dbReference>
<dbReference type="InterPro" id="IPR052030">
    <property type="entry name" value="Peptidase_M20/M20A_hydrolases"/>
</dbReference>
<keyword evidence="2" id="KW-0645">Protease</keyword>
<dbReference type="Pfam" id="PF07687">
    <property type="entry name" value="M20_dimer"/>
    <property type="match status" value="1"/>
</dbReference>
<dbReference type="InterPro" id="IPR036264">
    <property type="entry name" value="Bact_exopeptidase_dim_dom"/>
</dbReference>
<dbReference type="Pfam" id="PF01546">
    <property type="entry name" value="Peptidase_M20"/>
    <property type="match status" value="1"/>
</dbReference>
<keyword evidence="2" id="KW-0378">Hydrolase</keyword>
<gene>
    <name evidence="2" type="ORF">FC23_GL000397</name>
</gene>
<dbReference type="STRING" id="1122152.GCA_000425905_01308"/>
<evidence type="ECO:0000259" key="1">
    <source>
        <dbReference type="Pfam" id="PF07687"/>
    </source>
</evidence>
<dbReference type="EMBL" id="AZFB01000014">
    <property type="protein sequence ID" value="KRL62021.1"/>
    <property type="molecule type" value="Genomic_DNA"/>
</dbReference>
<protein>
    <submittedName>
        <fullName evidence="2">Metal-dependent amidase aminoacylase carboxypeptidase</fullName>
    </submittedName>
</protein>
<feature type="domain" description="Peptidase M20 dimerisation" evidence="1">
    <location>
        <begin position="196"/>
        <end position="274"/>
    </location>
</feature>
<keyword evidence="2" id="KW-0121">Carboxypeptidase</keyword>
<dbReference type="InterPro" id="IPR002933">
    <property type="entry name" value="Peptidase_M20"/>
</dbReference>
<dbReference type="AlphaFoldDB" id="A0A0R1S6E1"/>
<name>A0A0R1S6E1_9LACO</name>
<dbReference type="PANTHER" id="PTHR30575:SF3">
    <property type="entry name" value="PEPTIDASE M20 DIMERISATION DOMAIN-CONTAINING PROTEIN"/>
    <property type="match status" value="1"/>
</dbReference>
<accession>A0A0R1S6E1</accession>
<dbReference type="GO" id="GO:0004180">
    <property type="term" value="F:carboxypeptidase activity"/>
    <property type="evidence" value="ECO:0007669"/>
    <property type="project" value="UniProtKB-KW"/>
</dbReference>
<dbReference type="InterPro" id="IPR011650">
    <property type="entry name" value="Peptidase_M20_dimer"/>
</dbReference>
<dbReference type="Proteomes" id="UP000051931">
    <property type="component" value="Unassembled WGS sequence"/>
</dbReference>
<keyword evidence="3" id="KW-1185">Reference proteome</keyword>
<evidence type="ECO:0000313" key="3">
    <source>
        <dbReference type="Proteomes" id="UP000051931"/>
    </source>
</evidence>
<reference evidence="2 3" key="1">
    <citation type="journal article" date="2015" name="Genome Announc.">
        <title>Expanding the biotechnology potential of lactobacilli through comparative genomics of 213 strains and associated genera.</title>
        <authorList>
            <person name="Sun Z."/>
            <person name="Harris H.M."/>
            <person name="McCann A."/>
            <person name="Guo C."/>
            <person name="Argimon S."/>
            <person name="Zhang W."/>
            <person name="Yang X."/>
            <person name="Jeffery I.B."/>
            <person name="Cooney J.C."/>
            <person name="Kagawa T.F."/>
            <person name="Liu W."/>
            <person name="Song Y."/>
            <person name="Salvetti E."/>
            <person name="Wrobel A."/>
            <person name="Rasinkangas P."/>
            <person name="Parkhill J."/>
            <person name="Rea M.C."/>
            <person name="O'Sullivan O."/>
            <person name="Ritari J."/>
            <person name="Douillard F.P."/>
            <person name="Paul Ross R."/>
            <person name="Yang R."/>
            <person name="Briner A.E."/>
            <person name="Felis G.E."/>
            <person name="de Vos W.M."/>
            <person name="Barrangou R."/>
            <person name="Klaenhammer T.R."/>
            <person name="Caufield P.W."/>
            <person name="Cui Y."/>
            <person name="Zhang H."/>
            <person name="O'Toole P.W."/>
        </authorList>
    </citation>
    <scope>NUCLEOTIDE SEQUENCE [LARGE SCALE GENOMIC DNA]</scope>
    <source>
        <strain evidence="2 3">DSM 15354</strain>
    </source>
</reference>